<reference evidence="2" key="1">
    <citation type="submission" date="2015-12" db="EMBL/GenBank/DDBJ databases">
        <title>Gene expression during late stages of embryo sac development: a critical building block for successful pollen-pistil interactions.</title>
        <authorList>
            <person name="Liu Y."/>
            <person name="Joly V."/>
            <person name="Sabar M."/>
            <person name="Matton D.P."/>
        </authorList>
    </citation>
    <scope>NUCLEOTIDE SEQUENCE</scope>
</reference>
<keyword evidence="1" id="KW-0472">Membrane</keyword>
<evidence type="ECO:0000313" key="2">
    <source>
        <dbReference type="EMBL" id="JAP17081.1"/>
    </source>
</evidence>
<accession>A0A0V0HB44</accession>
<dbReference type="AlphaFoldDB" id="A0A0V0HB44"/>
<organism evidence="2">
    <name type="scientific">Solanum chacoense</name>
    <name type="common">Chaco potato</name>
    <dbReference type="NCBI Taxonomy" id="4108"/>
    <lineage>
        <taxon>Eukaryota</taxon>
        <taxon>Viridiplantae</taxon>
        <taxon>Streptophyta</taxon>
        <taxon>Embryophyta</taxon>
        <taxon>Tracheophyta</taxon>
        <taxon>Spermatophyta</taxon>
        <taxon>Magnoliopsida</taxon>
        <taxon>eudicotyledons</taxon>
        <taxon>Gunneridae</taxon>
        <taxon>Pentapetalae</taxon>
        <taxon>asterids</taxon>
        <taxon>lamiids</taxon>
        <taxon>Solanales</taxon>
        <taxon>Solanaceae</taxon>
        <taxon>Solanoideae</taxon>
        <taxon>Solaneae</taxon>
        <taxon>Solanum</taxon>
    </lineage>
</organism>
<sequence>MRGRSTYTHLYEYVSIHKASTYPLQLGNKNWLWNSLLVGFLILKKLSVRVIYGTTFWLLFLILKDFLVSQGL</sequence>
<protein>
    <submittedName>
        <fullName evidence="2">Putative ovule protein</fullName>
    </submittedName>
</protein>
<keyword evidence="1" id="KW-0812">Transmembrane</keyword>
<feature type="transmembrane region" description="Helical" evidence="1">
    <location>
        <begin position="46"/>
        <end position="63"/>
    </location>
</feature>
<name>A0A0V0HB44_SOLCH</name>
<evidence type="ECO:0000256" key="1">
    <source>
        <dbReference type="SAM" id="Phobius"/>
    </source>
</evidence>
<dbReference type="EMBL" id="GEDG01022976">
    <property type="protein sequence ID" value="JAP17081.1"/>
    <property type="molecule type" value="Transcribed_RNA"/>
</dbReference>
<proteinExistence type="predicted"/>
<keyword evidence="1" id="KW-1133">Transmembrane helix</keyword>